<keyword evidence="2" id="KW-1185">Reference proteome</keyword>
<proteinExistence type="predicted"/>
<sequence length="121" mass="13506">MELLWETGRQFVLARYVASHQQLLFRSDKGMGGGSRVEVLFGPVQNMNLSCLVYEQFNIYLLPRGDLREYSGGLFGDPPASCKVYGIGGPEIRGLVVASGYTSVEDDGNYWERSSLLRFDS</sequence>
<name>A0ABN1TDF1_9ACTN</name>
<dbReference type="EMBL" id="BAAALD010000011">
    <property type="protein sequence ID" value="GAA1076524.1"/>
    <property type="molecule type" value="Genomic_DNA"/>
</dbReference>
<reference evidence="1 2" key="1">
    <citation type="journal article" date="2019" name="Int. J. Syst. Evol. Microbiol.">
        <title>The Global Catalogue of Microorganisms (GCM) 10K type strain sequencing project: providing services to taxonomists for standard genome sequencing and annotation.</title>
        <authorList>
            <consortium name="The Broad Institute Genomics Platform"/>
            <consortium name="The Broad Institute Genome Sequencing Center for Infectious Disease"/>
            <person name="Wu L."/>
            <person name="Ma J."/>
        </authorList>
    </citation>
    <scope>NUCLEOTIDE SEQUENCE [LARGE SCALE GENOMIC DNA]</scope>
    <source>
        <strain evidence="1 2">JCM 13002</strain>
    </source>
</reference>
<dbReference type="RefSeq" id="WP_344622935.1">
    <property type="nucleotide sequence ID" value="NZ_BAAALD010000011.1"/>
</dbReference>
<evidence type="ECO:0000313" key="2">
    <source>
        <dbReference type="Proteomes" id="UP001499987"/>
    </source>
</evidence>
<comment type="caution">
    <text evidence="1">The sequence shown here is derived from an EMBL/GenBank/DDBJ whole genome shotgun (WGS) entry which is preliminary data.</text>
</comment>
<accession>A0ABN1TDF1</accession>
<dbReference type="Proteomes" id="UP001499987">
    <property type="component" value="Unassembled WGS sequence"/>
</dbReference>
<evidence type="ECO:0000313" key="1">
    <source>
        <dbReference type="EMBL" id="GAA1076524.1"/>
    </source>
</evidence>
<protein>
    <submittedName>
        <fullName evidence="1">Uncharacterized protein</fullName>
    </submittedName>
</protein>
<organism evidence="1 2">
    <name type="scientific">Kitasatospora arboriphila</name>
    <dbReference type="NCBI Taxonomy" id="258052"/>
    <lineage>
        <taxon>Bacteria</taxon>
        <taxon>Bacillati</taxon>
        <taxon>Actinomycetota</taxon>
        <taxon>Actinomycetes</taxon>
        <taxon>Kitasatosporales</taxon>
        <taxon>Streptomycetaceae</taxon>
        <taxon>Kitasatospora</taxon>
    </lineage>
</organism>
<gene>
    <name evidence="1" type="ORF">GCM10009663_17630</name>
</gene>